<evidence type="ECO:0000259" key="1">
    <source>
        <dbReference type="Pfam" id="PF06012"/>
    </source>
</evidence>
<sequence length="236" mass="26019">MLAASVGLTPRAPPSDKEQKLLNVILQAPEARVTPLLACVKGWPLEAQADLANWHEVLLKLHKLLLAALQQCPRLLLVETELEKTEQSITTQTEQEATEQVFEILKFSGFLLENAANKAVYPSAEPVMALLAARNERVVAEATKVVAMLALPPQVHRYAADPTSFVDPAAGRINLLRRRLLTVAQGRGTPKTSLEVVDFLNTANAATLIDAEFQFYTTEQDSEDTTSRVQRRRVSV</sequence>
<comment type="caution">
    <text evidence="2">The sequence shown here is derived from an EMBL/GenBank/DDBJ whole genome shotgun (WGS) entry which is preliminary data.</text>
</comment>
<dbReference type="OrthoDB" id="123552at2759"/>
<keyword evidence="2" id="KW-0436">Ligase</keyword>
<dbReference type="STRING" id="4795.A0A225WRB9"/>
<dbReference type="InterPro" id="IPR010309">
    <property type="entry name" value="E3_Ub_ligase_DUF908"/>
</dbReference>
<gene>
    <name evidence="2" type="ORF">PHMEG_0006130</name>
</gene>
<dbReference type="AlphaFoldDB" id="A0A225WRB9"/>
<keyword evidence="3" id="KW-1185">Reference proteome</keyword>
<dbReference type="GO" id="GO:0016874">
    <property type="term" value="F:ligase activity"/>
    <property type="evidence" value="ECO:0007669"/>
    <property type="project" value="UniProtKB-KW"/>
</dbReference>
<dbReference type="Proteomes" id="UP000198211">
    <property type="component" value="Unassembled WGS sequence"/>
</dbReference>
<protein>
    <submittedName>
        <fullName evidence="2">HECT E3 ubiquitin ligase</fullName>
    </submittedName>
</protein>
<proteinExistence type="predicted"/>
<accession>A0A225WRB9</accession>
<evidence type="ECO:0000313" key="2">
    <source>
        <dbReference type="EMBL" id="OWZ19597.1"/>
    </source>
</evidence>
<evidence type="ECO:0000313" key="3">
    <source>
        <dbReference type="Proteomes" id="UP000198211"/>
    </source>
</evidence>
<name>A0A225WRB9_9STRA</name>
<dbReference type="Pfam" id="PF06012">
    <property type="entry name" value="DUF908"/>
    <property type="match status" value="1"/>
</dbReference>
<reference evidence="3" key="1">
    <citation type="submission" date="2017-03" db="EMBL/GenBank/DDBJ databases">
        <title>Phytopthora megakarya and P. palmivora, two closely related causual agents of cacao black pod achieved similar genome size and gene model numbers by different mechanisms.</title>
        <authorList>
            <person name="Ali S."/>
            <person name="Shao J."/>
            <person name="Larry D.J."/>
            <person name="Kronmiller B."/>
            <person name="Shen D."/>
            <person name="Strem M.D."/>
            <person name="Melnick R.L."/>
            <person name="Guiltinan M.J."/>
            <person name="Tyler B.M."/>
            <person name="Meinhardt L.W."/>
            <person name="Bailey B.A."/>
        </authorList>
    </citation>
    <scope>NUCLEOTIDE SEQUENCE [LARGE SCALE GENOMIC DNA]</scope>
    <source>
        <strain evidence="3">zdho120</strain>
    </source>
</reference>
<organism evidence="2 3">
    <name type="scientific">Phytophthora megakarya</name>
    <dbReference type="NCBI Taxonomy" id="4795"/>
    <lineage>
        <taxon>Eukaryota</taxon>
        <taxon>Sar</taxon>
        <taxon>Stramenopiles</taxon>
        <taxon>Oomycota</taxon>
        <taxon>Peronosporomycetes</taxon>
        <taxon>Peronosporales</taxon>
        <taxon>Peronosporaceae</taxon>
        <taxon>Phytophthora</taxon>
    </lineage>
</organism>
<feature type="domain" description="DUF908" evidence="1">
    <location>
        <begin position="99"/>
        <end position="229"/>
    </location>
</feature>
<dbReference type="EMBL" id="NBNE01000423">
    <property type="protein sequence ID" value="OWZ19597.1"/>
    <property type="molecule type" value="Genomic_DNA"/>
</dbReference>